<dbReference type="PRINTS" id="PR00385">
    <property type="entry name" value="P450"/>
</dbReference>
<dbReference type="RefSeq" id="XP_018129769.1">
    <property type="nucleotide sequence ID" value="XM_018276134.1"/>
</dbReference>
<protein>
    <recommendedName>
        <fullName evidence="10">Cytochrome P450 monooxygenase</fullName>
    </recommendedName>
</protein>
<dbReference type="GO" id="GO:0004497">
    <property type="term" value="F:monooxygenase activity"/>
    <property type="evidence" value="ECO:0007669"/>
    <property type="project" value="UniProtKB-KW"/>
</dbReference>
<evidence type="ECO:0000256" key="2">
    <source>
        <dbReference type="ARBA" id="ARBA00010617"/>
    </source>
</evidence>
<keyword evidence="6" id="KW-0560">Oxidoreductase</keyword>
<reference evidence="9" key="2">
    <citation type="journal article" date="2018" name="Nat. Commun.">
        <title>Extreme sensitivity to ultraviolet light in the fungal pathogen causing white-nose syndrome of bats.</title>
        <authorList>
            <person name="Palmer J.M."/>
            <person name="Drees K.P."/>
            <person name="Foster J.T."/>
            <person name="Lindner D.L."/>
        </authorList>
    </citation>
    <scope>NUCLEOTIDE SEQUENCE [LARGE SCALE GENOMIC DNA]</scope>
    <source>
        <strain evidence="9">UAMH 10579</strain>
    </source>
</reference>
<dbReference type="InterPro" id="IPR017972">
    <property type="entry name" value="Cyt_P450_CS"/>
</dbReference>
<proteinExistence type="inferred from homology"/>
<feature type="transmembrane region" description="Helical" evidence="7">
    <location>
        <begin position="306"/>
        <end position="329"/>
    </location>
</feature>
<accession>A0A1B8GJR3</accession>
<keyword evidence="7" id="KW-1133">Transmembrane helix</keyword>
<dbReference type="GeneID" id="28840080"/>
<evidence type="ECO:0000313" key="9">
    <source>
        <dbReference type="Proteomes" id="UP000091956"/>
    </source>
</evidence>
<evidence type="ECO:0000256" key="6">
    <source>
        <dbReference type="RuleBase" id="RU000461"/>
    </source>
</evidence>
<keyword evidence="4 5" id="KW-0408">Iron</keyword>
<evidence type="ECO:0008006" key="10">
    <source>
        <dbReference type="Google" id="ProtNLM"/>
    </source>
</evidence>
<organism evidence="8 9">
    <name type="scientific">Pseudogymnoascus verrucosus</name>
    <dbReference type="NCBI Taxonomy" id="342668"/>
    <lineage>
        <taxon>Eukaryota</taxon>
        <taxon>Fungi</taxon>
        <taxon>Dikarya</taxon>
        <taxon>Ascomycota</taxon>
        <taxon>Pezizomycotina</taxon>
        <taxon>Leotiomycetes</taxon>
        <taxon>Thelebolales</taxon>
        <taxon>Thelebolaceae</taxon>
        <taxon>Pseudogymnoascus</taxon>
    </lineage>
</organism>
<dbReference type="InterPro" id="IPR001128">
    <property type="entry name" value="Cyt_P450"/>
</dbReference>
<dbReference type="OrthoDB" id="3934656at2759"/>
<keyword evidence="6" id="KW-0503">Monooxygenase</keyword>
<dbReference type="InterPro" id="IPR036396">
    <property type="entry name" value="Cyt_P450_sf"/>
</dbReference>
<feature type="binding site" description="axial binding residue" evidence="5">
    <location>
        <position position="457"/>
    </location>
    <ligand>
        <name>heme</name>
        <dbReference type="ChEBI" id="CHEBI:30413"/>
    </ligand>
    <ligandPart>
        <name>Fe</name>
        <dbReference type="ChEBI" id="CHEBI:18248"/>
    </ligandPart>
</feature>
<dbReference type="AlphaFoldDB" id="A0A1B8GJR3"/>
<evidence type="ECO:0000256" key="1">
    <source>
        <dbReference type="ARBA" id="ARBA00001971"/>
    </source>
</evidence>
<keyword evidence="5 6" id="KW-0349">Heme</keyword>
<evidence type="ECO:0000256" key="4">
    <source>
        <dbReference type="ARBA" id="ARBA00023004"/>
    </source>
</evidence>
<comment type="cofactor">
    <cofactor evidence="1 5">
        <name>heme</name>
        <dbReference type="ChEBI" id="CHEBI:30413"/>
    </cofactor>
</comment>
<name>A0A1B8GJR3_9PEZI</name>
<feature type="transmembrane region" description="Helical" evidence="7">
    <location>
        <begin position="16"/>
        <end position="37"/>
    </location>
</feature>
<dbReference type="GO" id="GO:0016705">
    <property type="term" value="F:oxidoreductase activity, acting on paired donors, with incorporation or reduction of molecular oxygen"/>
    <property type="evidence" value="ECO:0007669"/>
    <property type="project" value="InterPro"/>
</dbReference>
<keyword evidence="7" id="KW-0812">Transmembrane</keyword>
<dbReference type="STRING" id="342668.A0A1B8GJR3"/>
<dbReference type="Pfam" id="PF00067">
    <property type="entry name" value="p450"/>
    <property type="match status" value="1"/>
</dbReference>
<dbReference type="PANTHER" id="PTHR24305:SF232">
    <property type="entry name" value="P450, PUTATIVE (EUROFUNG)-RELATED"/>
    <property type="match status" value="1"/>
</dbReference>
<dbReference type="PRINTS" id="PR00463">
    <property type="entry name" value="EP450I"/>
</dbReference>
<keyword evidence="7" id="KW-0472">Membrane</keyword>
<dbReference type="PANTHER" id="PTHR24305">
    <property type="entry name" value="CYTOCHROME P450"/>
    <property type="match status" value="1"/>
</dbReference>
<dbReference type="InterPro" id="IPR002401">
    <property type="entry name" value="Cyt_P450_E_grp-I"/>
</dbReference>
<evidence type="ECO:0000256" key="3">
    <source>
        <dbReference type="ARBA" id="ARBA00022723"/>
    </source>
</evidence>
<comment type="similarity">
    <text evidence="2 6">Belongs to the cytochrome P450 family.</text>
</comment>
<dbReference type="GO" id="GO:0020037">
    <property type="term" value="F:heme binding"/>
    <property type="evidence" value="ECO:0007669"/>
    <property type="project" value="InterPro"/>
</dbReference>
<reference evidence="8 9" key="1">
    <citation type="submission" date="2016-03" db="EMBL/GenBank/DDBJ databases">
        <title>Comparative genomics of Pseudogymnoascus destructans, the fungus causing white-nose syndrome of bats.</title>
        <authorList>
            <person name="Palmer J.M."/>
            <person name="Drees K.P."/>
            <person name="Foster J.T."/>
            <person name="Lindner D.L."/>
        </authorList>
    </citation>
    <scope>NUCLEOTIDE SEQUENCE [LARGE SCALE GENOMIC DNA]</scope>
    <source>
        <strain evidence="8 9">UAMH 10579</strain>
    </source>
</reference>
<evidence type="ECO:0000256" key="7">
    <source>
        <dbReference type="SAM" id="Phobius"/>
    </source>
</evidence>
<dbReference type="CDD" id="cd11060">
    <property type="entry name" value="CYP57A1-like"/>
    <property type="match status" value="1"/>
</dbReference>
<sequence length="510" mass="57900">MLSTVQEIIGLRAAQLYIVIFVFITVCYSVSCLFSYFRPHLRQLPGPFLARFTRLYKVYISLKGDSHIEYQKLHDKYGPIIRTGPNAVSIGDAAMIPEVYLQGSLYQKSSYITGFTFTIDGQSMENIFTSRDAAQHKIMRSSVAAKYSLSSMLQLEPLFDKCIPLFVAHMDKRAGTAIDFGEWLSWFSFDLTGLLSFQEMFGFMDQARDINGAIGAGWATMTYGAIVGQFPAAHKYLFGNPTLVGILDRIWEKNPINMIQQTAYAAMKKYDLEKPTNMRGDLLEYLRQKQLKDSTIMDEREIMNNILIFFIGAVDTNSTALRAIFYYLVKTPRTYVTLVQELQDADAKGLLSDVLSFQEGQKLPYLQACIKEAMRMHPTVGSPFDRVVPKGGAVLNGQFIPEGTDIGITGWVTQRDKAVFGADADFFRPERWIEVDEMQVRRMDKNMLAFGLGNRSCIGKHVAMMVLTKTVGQIVRNFDMEWASEKEEWDTTCRMQVRQTGVVMRLTRRG</sequence>
<evidence type="ECO:0000313" key="8">
    <source>
        <dbReference type="EMBL" id="OBT96036.1"/>
    </source>
</evidence>
<dbReference type="PROSITE" id="PS00086">
    <property type="entry name" value="CYTOCHROME_P450"/>
    <property type="match status" value="1"/>
</dbReference>
<evidence type="ECO:0000256" key="5">
    <source>
        <dbReference type="PIRSR" id="PIRSR602401-1"/>
    </source>
</evidence>
<keyword evidence="3 5" id="KW-0479">Metal-binding</keyword>
<dbReference type="SUPFAM" id="SSF48264">
    <property type="entry name" value="Cytochrome P450"/>
    <property type="match status" value="1"/>
</dbReference>
<dbReference type="Proteomes" id="UP000091956">
    <property type="component" value="Unassembled WGS sequence"/>
</dbReference>
<dbReference type="EMBL" id="KV460231">
    <property type="protein sequence ID" value="OBT96036.1"/>
    <property type="molecule type" value="Genomic_DNA"/>
</dbReference>
<gene>
    <name evidence="8" type="ORF">VE01_06694</name>
</gene>
<dbReference type="Gene3D" id="1.10.630.10">
    <property type="entry name" value="Cytochrome P450"/>
    <property type="match status" value="1"/>
</dbReference>
<dbReference type="InterPro" id="IPR050121">
    <property type="entry name" value="Cytochrome_P450_monoxygenase"/>
</dbReference>
<keyword evidence="9" id="KW-1185">Reference proteome</keyword>
<dbReference type="GO" id="GO:0005506">
    <property type="term" value="F:iron ion binding"/>
    <property type="evidence" value="ECO:0007669"/>
    <property type="project" value="InterPro"/>
</dbReference>